<sequence>MSRAADVSQQCAFPTAIDVTAVLDRLEIQFLDVHDHRAIVIFAGAILNLECREGDLTALERAEITVYEPPVRSNRDTENETAATVGVIDDFVEQLDATGQPP</sequence>
<protein>
    <submittedName>
        <fullName evidence="1">Uncharacterized protein</fullName>
    </submittedName>
</protein>
<evidence type="ECO:0000313" key="2">
    <source>
        <dbReference type="Proteomes" id="UP000001903"/>
    </source>
</evidence>
<evidence type="ECO:0000313" key="1">
    <source>
        <dbReference type="EMBL" id="ADB63496.1"/>
    </source>
</evidence>
<reference evidence="1 2" key="1">
    <citation type="journal article" date="2010" name="Stand. Genomic Sci.">
        <title>Complete genome sequence of Haloterrigena turkmenica type strain (4k).</title>
        <authorList>
            <person name="Saunders E."/>
            <person name="Tindall B.J."/>
            <person name="Fahnrich R."/>
            <person name="Lapidus A."/>
            <person name="Copeland A."/>
            <person name="Del Rio T.G."/>
            <person name="Lucas S."/>
            <person name="Chen F."/>
            <person name="Tice H."/>
            <person name="Cheng J.F."/>
            <person name="Han C."/>
            <person name="Detter J.C."/>
            <person name="Bruce D."/>
            <person name="Goodwin L."/>
            <person name="Chain P."/>
            <person name="Pitluck S."/>
            <person name="Pati A."/>
            <person name="Ivanova N."/>
            <person name="Mavromatis K."/>
            <person name="Chen A."/>
            <person name="Palaniappan K."/>
            <person name="Land M."/>
            <person name="Hauser L."/>
            <person name="Chang Y.J."/>
            <person name="Jeffries C.D."/>
            <person name="Brettin T."/>
            <person name="Rohde M."/>
            <person name="Goker M."/>
            <person name="Bristow J."/>
            <person name="Eisen J.A."/>
            <person name="Markowitz V."/>
            <person name="Hugenholtz P."/>
            <person name="Klenk H.P."/>
            <person name="Kyrpides N.C."/>
        </authorList>
    </citation>
    <scope>NUCLEOTIDE SEQUENCE [LARGE SCALE GENOMIC DNA]</scope>
    <source>
        <strain evidence="2">ATCC 51198 / DSM 5511 / JCM 9101 / NCIMB 13204 / VKM B-1734 / 4k</strain>
    </source>
</reference>
<dbReference type="GeneID" id="8745314"/>
<name>D2S299_HALTV</name>
<dbReference type="KEGG" id="htu:Htur_4719"/>
<dbReference type="RefSeq" id="WP_012945740.1">
    <property type="nucleotide sequence ID" value="NC_013745.1"/>
</dbReference>
<gene>
    <name evidence="1" type="ordered locus">Htur_4719</name>
</gene>
<keyword evidence="1" id="KW-0614">Plasmid</keyword>
<dbReference type="OrthoDB" id="326261at2157"/>
<dbReference type="AlphaFoldDB" id="D2S299"/>
<proteinExistence type="predicted"/>
<keyword evidence="2" id="KW-1185">Reference proteome</keyword>
<dbReference type="EMBL" id="CP001862">
    <property type="protein sequence ID" value="ADB63496.1"/>
    <property type="molecule type" value="Genomic_DNA"/>
</dbReference>
<geneLocation type="plasmid" evidence="1 2">
    <name>pHTUR02</name>
</geneLocation>
<dbReference type="Proteomes" id="UP000001903">
    <property type="component" value="Plasmid pHTUR02"/>
</dbReference>
<dbReference type="HOGENOM" id="CLU_2270980_0_0_2"/>
<organism evidence="1 2">
    <name type="scientific">Haloterrigena turkmenica (strain ATCC 51198 / DSM 5511 / JCM 9101 / NCIMB 13204 / VKM B-1734 / 4k)</name>
    <name type="common">Halococcus turkmenicus</name>
    <dbReference type="NCBI Taxonomy" id="543526"/>
    <lineage>
        <taxon>Archaea</taxon>
        <taxon>Methanobacteriati</taxon>
        <taxon>Methanobacteriota</taxon>
        <taxon>Stenosarchaea group</taxon>
        <taxon>Halobacteria</taxon>
        <taxon>Halobacteriales</taxon>
        <taxon>Natrialbaceae</taxon>
        <taxon>Haloterrigena</taxon>
    </lineage>
</organism>
<accession>D2S299</accession>